<accession>A0ABY1P8Z4</accession>
<comment type="caution">
    <text evidence="2">The sequence shown here is derived from an EMBL/GenBank/DDBJ whole genome shotgun (WGS) entry which is preliminary data.</text>
</comment>
<dbReference type="Proteomes" id="UP001157961">
    <property type="component" value="Unassembled WGS sequence"/>
</dbReference>
<gene>
    <name evidence="2" type="ORF">SAMN06265373_106142</name>
</gene>
<evidence type="ECO:0000256" key="1">
    <source>
        <dbReference type="SAM" id="Phobius"/>
    </source>
</evidence>
<organism evidence="2 3">
    <name type="scientific">Shimia sagamensis</name>
    <dbReference type="NCBI Taxonomy" id="1566352"/>
    <lineage>
        <taxon>Bacteria</taxon>
        <taxon>Pseudomonadati</taxon>
        <taxon>Pseudomonadota</taxon>
        <taxon>Alphaproteobacteria</taxon>
        <taxon>Rhodobacterales</taxon>
        <taxon>Roseobacteraceae</taxon>
    </lineage>
</organism>
<feature type="transmembrane region" description="Helical" evidence="1">
    <location>
        <begin position="74"/>
        <end position="95"/>
    </location>
</feature>
<evidence type="ECO:0000313" key="3">
    <source>
        <dbReference type="Proteomes" id="UP001157961"/>
    </source>
</evidence>
<keyword evidence="1" id="KW-1133">Transmembrane helix</keyword>
<keyword evidence="3" id="KW-1185">Reference proteome</keyword>
<keyword evidence="1" id="KW-0812">Transmembrane</keyword>
<proteinExistence type="predicted"/>
<name>A0ABY1P8Z4_9RHOB</name>
<evidence type="ECO:0000313" key="2">
    <source>
        <dbReference type="EMBL" id="SMP29041.1"/>
    </source>
</evidence>
<evidence type="ECO:0008006" key="4">
    <source>
        <dbReference type="Google" id="ProtNLM"/>
    </source>
</evidence>
<protein>
    <recommendedName>
        <fullName evidence="4">Anti-sigma factor</fullName>
    </recommendedName>
</protein>
<sequence>MTDLSDSDWDLINAYADGELPASDLQAFEARLSNELALQEALQKVQMVSSALAQMRPEVAMPALDSAQPANRNWRPLATCASFAAMAIVAAGVFIMSSKAPKSAIELHQAFLDTSYTLSSVSDVQNVEVQANPLAPELLMANLYLVEQTTLSGGRSAAHYKGRNNCRLTLISGPNVASTAVPEGVRAVQWDTNGRGFVVLASGMDQRRFNAIAEFLRQATHAPTQPKTVLAMKQATDAAAPCQQV</sequence>
<dbReference type="RefSeq" id="WP_283426990.1">
    <property type="nucleotide sequence ID" value="NZ_FXTY01000006.1"/>
</dbReference>
<dbReference type="EMBL" id="FXTY01000006">
    <property type="protein sequence ID" value="SMP29041.1"/>
    <property type="molecule type" value="Genomic_DNA"/>
</dbReference>
<keyword evidence="1" id="KW-0472">Membrane</keyword>
<reference evidence="2 3" key="1">
    <citation type="submission" date="2017-05" db="EMBL/GenBank/DDBJ databases">
        <authorList>
            <person name="Varghese N."/>
            <person name="Submissions S."/>
        </authorList>
    </citation>
    <scope>NUCLEOTIDE SEQUENCE [LARGE SCALE GENOMIC DNA]</scope>
    <source>
        <strain evidence="2 3">DSM 29734</strain>
    </source>
</reference>